<evidence type="ECO:0000313" key="3">
    <source>
        <dbReference type="Proteomes" id="UP000283895"/>
    </source>
</evidence>
<feature type="compositionally biased region" description="Polar residues" evidence="1">
    <location>
        <begin position="139"/>
        <end position="158"/>
    </location>
</feature>
<evidence type="ECO:0000313" key="2">
    <source>
        <dbReference type="EMBL" id="ROW08483.1"/>
    </source>
</evidence>
<dbReference type="AlphaFoldDB" id="A0A423WY80"/>
<reference evidence="2 3" key="1">
    <citation type="submission" date="2015-09" db="EMBL/GenBank/DDBJ databases">
        <title>Host preference determinants of Valsa canker pathogens revealed by comparative genomics.</title>
        <authorList>
            <person name="Yin Z."/>
            <person name="Huang L."/>
        </authorList>
    </citation>
    <scope>NUCLEOTIDE SEQUENCE [LARGE SCALE GENOMIC DNA]</scope>
    <source>
        <strain evidence="2 3">03-1</strain>
    </source>
</reference>
<dbReference type="OrthoDB" id="5366332at2759"/>
<evidence type="ECO:0000256" key="1">
    <source>
        <dbReference type="SAM" id="MobiDB-lite"/>
    </source>
</evidence>
<feature type="compositionally biased region" description="Basic residues" evidence="1">
    <location>
        <begin position="128"/>
        <end position="138"/>
    </location>
</feature>
<comment type="caution">
    <text evidence="2">The sequence shown here is derived from an EMBL/GenBank/DDBJ whole genome shotgun (WGS) entry which is preliminary data.</text>
</comment>
<proteinExistence type="predicted"/>
<feature type="compositionally biased region" description="Low complexity" evidence="1">
    <location>
        <begin position="48"/>
        <end position="59"/>
    </location>
</feature>
<dbReference type="Proteomes" id="UP000283895">
    <property type="component" value="Unassembled WGS sequence"/>
</dbReference>
<feature type="region of interest" description="Disordered" evidence="1">
    <location>
        <begin position="320"/>
        <end position="341"/>
    </location>
</feature>
<feature type="region of interest" description="Disordered" evidence="1">
    <location>
        <begin position="28"/>
        <end position="168"/>
    </location>
</feature>
<keyword evidence="3" id="KW-1185">Reference proteome</keyword>
<sequence length="352" mass="40014">MSPQSPVPRSHSRASCYSTTTYHSFQDIELYEPGTTPEARDTCTSRIPRPSESRASNRNRSSRKDDFEKQSFAARMVRQDSGYESSTPTSGSKQYKRSSRNNCPSQYTTSSPSPRTDSQSRTSSSQTRQKRPSLRRSRPISTTMARSSLTISRSPQRPQHNDPYSYFQFPSPEQLEEQQQRQSVDLAPVILHVNKANQQSSTTTITTTTTTTSQQQQQEQKQQQSPTDDALPPTKAEASYATESPLTPLPPQTTHYWTSDRTRRLEYAAIDAASRGVRGWIMRNCVPECFVPREKRRVGFEDDSGSVRRYRLDLEIECPEDSVPPSPVGEKPRGFRARGRRSSFWAKLRGRD</sequence>
<dbReference type="EMBL" id="LKEA01000006">
    <property type="protein sequence ID" value="ROW08483.1"/>
    <property type="molecule type" value="Genomic_DNA"/>
</dbReference>
<protein>
    <submittedName>
        <fullName evidence="2">Uncharacterized protein</fullName>
    </submittedName>
</protein>
<feature type="compositionally biased region" description="Polar residues" evidence="1">
    <location>
        <begin position="82"/>
        <end position="93"/>
    </location>
</feature>
<feature type="compositionally biased region" description="Low complexity" evidence="1">
    <location>
        <begin position="199"/>
        <end position="227"/>
    </location>
</feature>
<gene>
    <name evidence="2" type="ORF">VMCG_03234</name>
</gene>
<feature type="compositionally biased region" description="Low complexity" evidence="1">
    <location>
        <begin position="108"/>
        <end position="127"/>
    </location>
</feature>
<organism evidence="2 3">
    <name type="scientific">Cytospora schulzeri</name>
    <dbReference type="NCBI Taxonomy" id="448051"/>
    <lineage>
        <taxon>Eukaryota</taxon>
        <taxon>Fungi</taxon>
        <taxon>Dikarya</taxon>
        <taxon>Ascomycota</taxon>
        <taxon>Pezizomycotina</taxon>
        <taxon>Sordariomycetes</taxon>
        <taxon>Sordariomycetidae</taxon>
        <taxon>Diaporthales</taxon>
        <taxon>Cytosporaceae</taxon>
        <taxon>Cytospora</taxon>
    </lineage>
</organism>
<feature type="region of interest" description="Disordered" evidence="1">
    <location>
        <begin position="199"/>
        <end position="256"/>
    </location>
</feature>
<accession>A0A423WY80</accession>
<name>A0A423WY80_9PEZI</name>